<keyword evidence="9 15" id="KW-0227">DNA damage</keyword>
<comment type="subcellular location">
    <subcellularLocation>
        <location evidence="1 15">Cytoplasm</location>
    </subcellularLocation>
</comment>
<evidence type="ECO:0000256" key="3">
    <source>
        <dbReference type="ARBA" id="ARBA00022457"/>
    </source>
</evidence>
<keyword evidence="13 15" id="KW-0234">DNA repair</keyword>
<dbReference type="PANTHER" id="PTHR11076:SF35">
    <property type="entry name" value="DNA REPAIR PROTEIN HOMOLOG YOBH"/>
    <property type="match status" value="1"/>
</dbReference>
<dbReference type="GO" id="GO:0000287">
    <property type="term" value="F:magnesium ion binding"/>
    <property type="evidence" value="ECO:0007669"/>
    <property type="project" value="UniProtKB-UniRule"/>
</dbReference>
<evidence type="ECO:0000313" key="18">
    <source>
        <dbReference type="Proteomes" id="UP000199230"/>
    </source>
</evidence>
<comment type="subunit">
    <text evidence="15">Monomer.</text>
</comment>
<evidence type="ECO:0000256" key="2">
    <source>
        <dbReference type="ARBA" id="ARBA00010945"/>
    </source>
</evidence>
<dbReference type="NCBIfam" id="NF002677">
    <property type="entry name" value="PRK02406.1"/>
    <property type="match status" value="1"/>
</dbReference>
<dbReference type="Gene3D" id="3.40.1170.60">
    <property type="match status" value="1"/>
</dbReference>
<evidence type="ECO:0000256" key="12">
    <source>
        <dbReference type="ARBA" id="ARBA00023125"/>
    </source>
</evidence>
<evidence type="ECO:0000256" key="13">
    <source>
        <dbReference type="ARBA" id="ARBA00023204"/>
    </source>
</evidence>
<evidence type="ECO:0000256" key="5">
    <source>
        <dbReference type="ARBA" id="ARBA00022679"/>
    </source>
</evidence>
<dbReference type="GO" id="GO:0006281">
    <property type="term" value="P:DNA repair"/>
    <property type="evidence" value="ECO:0007669"/>
    <property type="project" value="UniProtKB-UniRule"/>
</dbReference>
<dbReference type="SUPFAM" id="SSF100879">
    <property type="entry name" value="Lesion bypass DNA polymerase (Y-family), little finger domain"/>
    <property type="match status" value="1"/>
</dbReference>
<organism evidence="17 18">
    <name type="scientific">Tindallia californiensis</name>
    <dbReference type="NCBI Taxonomy" id="159292"/>
    <lineage>
        <taxon>Bacteria</taxon>
        <taxon>Bacillati</taxon>
        <taxon>Bacillota</taxon>
        <taxon>Clostridia</taxon>
        <taxon>Peptostreptococcales</taxon>
        <taxon>Tindalliaceae</taxon>
        <taxon>Tindallia</taxon>
    </lineage>
</organism>
<evidence type="ECO:0000256" key="8">
    <source>
        <dbReference type="ARBA" id="ARBA00022723"/>
    </source>
</evidence>
<feature type="domain" description="UmuC" evidence="16">
    <location>
        <begin position="5"/>
        <end position="187"/>
    </location>
</feature>
<dbReference type="InterPro" id="IPR017961">
    <property type="entry name" value="DNA_pol_Y-fam_little_finger"/>
</dbReference>
<keyword evidence="5 15" id="KW-0808">Transferase</keyword>
<dbReference type="Pfam" id="PF21999">
    <property type="entry name" value="IMS_HHH_1"/>
    <property type="match status" value="1"/>
</dbReference>
<keyword evidence="4 15" id="KW-0963">Cytoplasm</keyword>
<dbReference type="InterPro" id="IPR053848">
    <property type="entry name" value="IMS_HHH_1"/>
</dbReference>
<dbReference type="GO" id="GO:0042276">
    <property type="term" value="P:error-prone translesion synthesis"/>
    <property type="evidence" value="ECO:0007669"/>
    <property type="project" value="TreeGrafter"/>
</dbReference>
<evidence type="ECO:0000313" key="17">
    <source>
        <dbReference type="EMBL" id="SDY34188.1"/>
    </source>
</evidence>
<dbReference type="OrthoDB" id="9808813at2"/>
<accession>A0A1H3J448</accession>
<dbReference type="InterPro" id="IPR022880">
    <property type="entry name" value="DNApol_IV"/>
</dbReference>
<dbReference type="Proteomes" id="UP000199230">
    <property type="component" value="Unassembled WGS sequence"/>
</dbReference>
<keyword evidence="6 15" id="KW-0548">Nucleotidyltransferase</keyword>
<protein>
    <recommendedName>
        <fullName evidence="15">DNA polymerase IV</fullName>
        <shortName evidence="15">Pol IV</shortName>
        <ecNumber evidence="15">2.7.7.7</ecNumber>
    </recommendedName>
</protein>
<proteinExistence type="inferred from homology"/>
<dbReference type="HAMAP" id="MF_01113">
    <property type="entry name" value="DNApol_IV"/>
    <property type="match status" value="1"/>
</dbReference>
<evidence type="ECO:0000256" key="10">
    <source>
        <dbReference type="ARBA" id="ARBA00022842"/>
    </source>
</evidence>
<dbReference type="Gene3D" id="3.30.70.270">
    <property type="match status" value="1"/>
</dbReference>
<evidence type="ECO:0000256" key="15">
    <source>
        <dbReference type="HAMAP-Rule" id="MF_01113"/>
    </source>
</evidence>
<dbReference type="Gene3D" id="3.30.1490.100">
    <property type="entry name" value="DNA polymerase, Y-family, little finger domain"/>
    <property type="match status" value="1"/>
</dbReference>
<keyword evidence="7 15" id="KW-0235">DNA replication</keyword>
<dbReference type="SUPFAM" id="SSF56672">
    <property type="entry name" value="DNA/RNA polymerases"/>
    <property type="match status" value="1"/>
</dbReference>
<gene>
    <name evidence="15" type="primary">dinB</name>
    <name evidence="17" type="ORF">SAMN05192546_101394</name>
</gene>
<sequence length="403" mass="45311">MSKTIFLVDMNAFFISCEMSRDASLKDVPAAVAGSPEKRTGIVLAANYNARHYGVKTAMTLHEAYQKCPELITVPPDHKYYKQRSDEVMKRLLHYSPIVEQNSIDEAWLDMTGTEKLLGPAYKVATTIMNDLENHLDLWCSIGISSNKFLAKMAADMKKPLGITELWPKDVEKKLWPLPAQKMYGVGSKTFHKLKLLNINTIGDIANFSATELLRVFGAHGLSLHQKANGIDPSNVVPNSKDDMKSIGRSVTLESDAYKAESVRNIFFALAEDVAMQGRQHNKKGTVVQIILKSNDFKSITRQVTVEPTYYTKDLYDHGFQLLQKNWPPHKGVRLIGISLTGFCDHEQGQQMSIFDTLNHSPKKQTLLSLKKPSHTVDDLLDKIRKKHGSDSISRASLLRKKK</sequence>
<dbReference type="AlphaFoldDB" id="A0A1H3J448"/>
<comment type="cofactor">
    <cofactor evidence="15">
        <name>Mg(2+)</name>
        <dbReference type="ChEBI" id="CHEBI:18420"/>
    </cofactor>
    <text evidence="15">Binds 2 magnesium ions per subunit.</text>
</comment>
<keyword evidence="18" id="KW-1185">Reference proteome</keyword>
<feature type="binding site" evidence="15">
    <location>
        <position position="9"/>
    </location>
    <ligand>
        <name>Mg(2+)</name>
        <dbReference type="ChEBI" id="CHEBI:18420"/>
    </ligand>
</feature>
<dbReference type="GO" id="GO:0006261">
    <property type="term" value="P:DNA-templated DNA replication"/>
    <property type="evidence" value="ECO:0007669"/>
    <property type="project" value="UniProtKB-UniRule"/>
</dbReference>
<evidence type="ECO:0000256" key="7">
    <source>
        <dbReference type="ARBA" id="ARBA00022705"/>
    </source>
</evidence>
<dbReference type="Pfam" id="PF00817">
    <property type="entry name" value="IMS"/>
    <property type="match status" value="1"/>
</dbReference>
<evidence type="ECO:0000256" key="4">
    <source>
        <dbReference type="ARBA" id="ARBA00022490"/>
    </source>
</evidence>
<evidence type="ECO:0000256" key="11">
    <source>
        <dbReference type="ARBA" id="ARBA00022932"/>
    </source>
</evidence>
<dbReference type="EC" id="2.7.7.7" evidence="15"/>
<dbReference type="GO" id="GO:0003887">
    <property type="term" value="F:DNA-directed DNA polymerase activity"/>
    <property type="evidence" value="ECO:0007669"/>
    <property type="project" value="UniProtKB-UniRule"/>
</dbReference>
<evidence type="ECO:0000256" key="1">
    <source>
        <dbReference type="ARBA" id="ARBA00004496"/>
    </source>
</evidence>
<dbReference type="GO" id="GO:0003684">
    <property type="term" value="F:damaged DNA binding"/>
    <property type="evidence" value="ECO:0007669"/>
    <property type="project" value="InterPro"/>
</dbReference>
<dbReference type="InterPro" id="IPR001126">
    <property type="entry name" value="UmuC"/>
</dbReference>
<evidence type="ECO:0000256" key="6">
    <source>
        <dbReference type="ARBA" id="ARBA00022695"/>
    </source>
</evidence>
<comment type="function">
    <text evidence="15">Poorly processive, error-prone DNA polymerase involved in untargeted mutagenesis. Copies undamaged DNA at stalled replication forks, which arise in vivo from mismatched or misaligned primer ends. These misaligned primers can be extended by PolIV. Exhibits no 3'-5' exonuclease (proofreading) activity. May be involved in translesional synthesis, in conjunction with the beta clamp from PolIII.</text>
</comment>
<keyword evidence="3 15" id="KW-0515">Mutator protein</keyword>
<keyword evidence="11 15" id="KW-0239">DNA-directed DNA polymerase</keyword>
<dbReference type="PROSITE" id="PS50173">
    <property type="entry name" value="UMUC"/>
    <property type="match status" value="1"/>
</dbReference>
<feature type="site" description="Substrate discrimination" evidence="15">
    <location>
        <position position="14"/>
    </location>
</feature>
<dbReference type="GO" id="GO:0009432">
    <property type="term" value="P:SOS response"/>
    <property type="evidence" value="ECO:0007669"/>
    <property type="project" value="TreeGrafter"/>
</dbReference>
<dbReference type="Gene3D" id="1.10.150.20">
    <property type="entry name" value="5' to 3' exonuclease, C-terminal subdomain"/>
    <property type="match status" value="1"/>
</dbReference>
<dbReference type="InterPro" id="IPR043502">
    <property type="entry name" value="DNA/RNA_pol_sf"/>
</dbReference>
<reference evidence="17 18" key="1">
    <citation type="submission" date="2016-10" db="EMBL/GenBank/DDBJ databases">
        <authorList>
            <person name="de Groot N.N."/>
        </authorList>
    </citation>
    <scope>NUCLEOTIDE SEQUENCE [LARGE SCALE GENOMIC DNA]</scope>
    <source>
        <strain evidence="17 18">APO</strain>
    </source>
</reference>
<dbReference type="GO" id="GO:0005829">
    <property type="term" value="C:cytosol"/>
    <property type="evidence" value="ECO:0007669"/>
    <property type="project" value="TreeGrafter"/>
</dbReference>
<dbReference type="Pfam" id="PF11799">
    <property type="entry name" value="IMS_C"/>
    <property type="match status" value="1"/>
</dbReference>
<dbReference type="InterPro" id="IPR036775">
    <property type="entry name" value="DNA_pol_Y-fam_lit_finger_sf"/>
</dbReference>
<evidence type="ECO:0000256" key="14">
    <source>
        <dbReference type="ARBA" id="ARBA00049244"/>
    </source>
</evidence>
<dbReference type="EMBL" id="FNPV01000001">
    <property type="protein sequence ID" value="SDY34188.1"/>
    <property type="molecule type" value="Genomic_DNA"/>
</dbReference>
<dbReference type="CDD" id="cd03586">
    <property type="entry name" value="PolY_Pol_IV_kappa"/>
    <property type="match status" value="1"/>
</dbReference>
<keyword evidence="12 15" id="KW-0238">DNA-binding</keyword>
<feature type="binding site" evidence="15">
    <location>
        <position position="105"/>
    </location>
    <ligand>
        <name>Mg(2+)</name>
        <dbReference type="ChEBI" id="CHEBI:18420"/>
    </ligand>
</feature>
<feature type="active site" evidence="15">
    <location>
        <position position="106"/>
    </location>
</feature>
<evidence type="ECO:0000256" key="9">
    <source>
        <dbReference type="ARBA" id="ARBA00022763"/>
    </source>
</evidence>
<dbReference type="RefSeq" id="WP_093310436.1">
    <property type="nucleotide sequence ID" value="NZ_FNPV01000001.1"/>
</dbReference>
<dbReference type="PANTHER" id="PTHR11076">
    <property type="entry name" value="DNA REPAIR POLYMERASE UMUC / TRANSFERASE FAMILY MEMBER"/>
    <property type="match status" value="1"/>
</dbReference>
<keyword evidence="10 15" id="KW-0460">Magnesium</keyword>
<evidence type="ECO:0000259" key="16">
    <source>
        <dbReference type="PROSITE" id="PS50173"/>
    </source>
</evidence>
<dbReference type="STRING" id="159292.SAMN05192546_101394"/>
<dbReference type="InterPro" id="IPR043128">
    <property type="entry name" value="Rev_trsase/Diguanyl_cyclase"/>
</dbReference>
<keyword evidence="8 15" id="KW-0479">Metal-binding</keyword>
<dbReference type="InterPro" id="IPR050116">
    <property type="entry name" value="DNA_polymerase-Y"/>
</dbReference>
<comment type="catalytic activity">
    <reaction evidence="14 15">
        <text>DNA(n) + a 2'-deoxyribonucleoside 5'-triphosphate = DNA(n+1) + diphosphate</text>
        <dbReference type="Rhea" id="RHEA:22508"/>
        <dbReference type="Rhea" id="RHEA-COMP:17339"/>
        <dbReference type="Rhea" id="RHEA-COMP:17340"/>
        <dbReference type="ChEBI" id="CHEBI:33019"/>
        <dbReference type="ChEBI" id="CHEBI:61560"/>
        <dbReference type="ChEBI" id="CHEBI:173112"/>
        <dbReference type="EC" id="2.7.7.7"/>
    </reaction>
</comment>
<comment type="similarity">
    <text evidence="2 15">Belongs to the DNA polymerase type-Y family.</text>
</comment>
<name>A0A1H3J448_9FIRM</name>